<dbReference type="SUPFAM" id="SSF50978">
    <property type="entry name" value="WD40 repeat-like"/>
    <property type="match status" value="1"/>
</dbReference>
<dbReference type="PANTHER" id="PTHR19856:SF0">
    <property type="entry name" value="WD REPEAT-CONTAINING PROTEIN 1"/>
    <property type="match status" value="1"/>
</dbReference>
<name>S9VMN1_9TRYP</name>
<keyword evidence="3" id="KW-0687">Ribonucleoprotein</keyword>
<protein>
    <submittedName>
        <fullName evidence="5">WD40 repeat-containing protein</fullName>
    </submittedName>
</protein>
<dbReference type="Proteomes" id="UP000015354">
    <property type="component" value="Unassembled WGS sequence"/>
</dbReference>
<dbReference type="Gene3D" id="2.130.10.10">
    <property type="entry name" value="YVTN repeat-like/Quinoprotein amine dehydrogenase"/>
    <property type="match status" value="2"/>
</dbReference>
<sequence>MTTNQLTLQHTLPAAPATTRAVPTRVDSHGGTIAYASGHSVVVRPVGSAAGSVLVCSLHKAPVTALRFSPDGQLIASGDQTGTVLLWANRRGTPEQLNTKVLQSAVRDIAWTGDGERLIVVGEGRTTFAAAISNTGNTIGRIDGHSRTILTCDMKADRPFRAVTGAADALLGFYEGVPFKFRCTVPGHANAVTCVRYSPDMREVATCSSAPAVLLLDGTTGALRRSLPTQHTGTAYALAWSADGTQLATCSADKSVHVLDAATGALVHRLSMGTAVADMQQGIAHTTEGWVSVSLGGALTLIDPAAGAVRRTYLGHQGRILMLHVHRDGAVLSLSADGRLLVWESGGATGAARRVELGADVAFGYATAGDDVYVVTGRQVVRCSSAEDAPTVVAEDANNAAALAVTSERQIVFLHPAKAVLSGTSVELALPKFDGTCAAAHDTTVALGGACEARLVRVTGGRMEPLAVLAGGHQATVSAVAFSADGARVATGDASRVINVWSAADGVLLFGPLSYHTLRVTQLAFDATGQQLLSGSVDCSIMVWDLEANTRKVEDNAHRGGVSTVAWGPNGAVLSAGGDFCIRVWQRG</sequence>
<dbReference type="InterPro" id="IPR001680">
    <property type="entry name" value="WD40_rpt"/>
</dbReference>
<evidence type="ECO:0000313" key="6">
    <source>
        <dbReference type="Proteomes" id="UP000015354"/>
    </source>
</evidence>
<evidence type="ECO:0000313" key="5">
    <source>
        <dbReference type="EMBL" id="EPY24490.1"/>
    </source>
</evidence>
<proteinExistence type="predicted"/>
<dbReference type="OrthoDB" id="2306at2759"/>
<organism evidence="5 6">
    <name type="scientific">Strigomonas culicis</name>
    <dbReference type="NCBI Taxonomy" id="28005"/>
    <lineage>
        <taxon>Eukaryota</taxon>
        <taxon>Discoba</taxon>
        <taxon>Euglenozoa</taxon>
        <taxon>Kinetoplastea</taxon>
        <taxon>Metakinetoplastina</taxon>
        <taxon>Trypanosomatida</taxon>
        <taxon>Trypanosomatidae</taxon>
        <taxon>Strigomonadinae</taxon>
        <taxon>Strigomonas</taxon>
    </lineage>
</organism>
<reference evidence="5 6" key="1">
    <citation type="journal article" date="2013" name="PLoS ONE">
        <title>Predicting the Proteins of Angomonas deanei, Strigomonas culicis and Their Respective Endosymbionts Reveals New Aspects of the Trypanosomatidae Family.</title>
        <authorList>
            <person name="Motta M.C."/>
            <person name="Martins A.C."/>
            <person name="de Souza S.S."/>
            <person name="Catta-Preta C.M."/>
            <person name="Silva R."/>
            <person name="Klein C.C."/>
            <person name="de Almeida L.G."/>
            <person name="de Lima Cunha O."/>
            <person name="Ciapina L.P."/>
            <person name="Brocchi M."/>
            <person name="Colabardini A.C."/>
            <person name="de Araujo Lima B."/>
            <person name="Machado C.R."/>
            <person name="de Almeida Soares C.M."/>
            <person name="Probst C.M."/>
            <person name="de Menezes C.B."/>
            <person name="Thompson C.E."/>
            <person name="Bartholomeu D.C."/>
            <person name="Gradia D.F."/>
            <person name="Pavoni D.P."/>
            <person name="Grisard E.C."/>
            <person name="Fantinatti-Garboggini F."/>
            <person name="Marchini F.K."/>
            <person name="Rodrigues-Luiz G.F."/>
            <person name="Wagner G."/>
            <person name="Goldman G.H."/>
            <person name="Fietto J.L."/>
            <person name="Elias M.C."/>
            <person name="Goldman M.H."/>
            <person name="Sagot M.F."/>
            <person name="Pereira M."/>
            <person name="Stoco P.H."/>
            <person name="de Mendonca-Neto R.P."/>
            <person name="Teixeira S.M."/>
            <person name="Maciel T.E."/>
            <person name="de Oliveira Mendes T.A."/>
            <person name="Urmenyi T.P."/>
            <person name="de Souza W."/>
            <person name="Schenkman S."/>
            <person name="de Vasconcelos A.T."/>
        </authorList>
    </citation>
    <scope>NUCLEOTIDE SEQUENCE [LARGE SCALE GENOMIC DNA]</scope>
</reference>
<evidence type="ECO:0000256" key="1">
    <source>
        <dbReference type="ARBA" id="ARBA00022574"/>
    </source>
</evidence>
<keyword evidence="6" id="KW-1185">Reference proteome</keyword>
<feature type="repeat" description="WD" evidence="4">
    <location>
        <begin position="56"/>
        <end position="87"/>
    </location>
</feature>
<comment type="caution">
    <text evidence="5">The sequence shown here is derived from an EMBL/GenBank/DDBJ whole genome shotgun (WGS) entry which is preliminary data.</text>
</comment>
<dbReference type="AlphaFoldDB" id="S9VMN1"/>
<feature type="repeat" description="WD" evidence="4">
    <location>
        <begin position="513"/>
        <end position="554"/>
    </location>
</feature>
<dbReference type="PROSITE" id="PS00678">
    <property type="entry name" value="WD_REPEATS_1"/>
    <property type="match status" value="1"/>
</dbReference>
<feature type="repeat" description="WD" evidence="4">
    <location>
        <begin position="470"/>
        <end position="502"/>
    </location>
</feature>
<dbReference type="InterPro" id="IPR036322">
    <property type="entry name" value="WD40_repeat_dom_sf"/>
</dbReference>
<dbReference type="Pfam" id="PF00400">
    <property type="entry name" value="WD40"/>
    <property type="match status" value="6"/>
</dbReference>
<dbReference type="GO" id="GO:0005840">
    <property type="term" value="C:ribosome"/>
    <property type="evidence" value="ECO:0007669"/>
    <property type="project" value="UniProtKB-KW"/>
</dbReference>
<dbReference type="GO" id="GO:0051015">
    <property type="term" value="F:actin filament binding"/>
    <property type="evidence" value="ECO:0007669"/>
    <property type="project" value="TreeGrafter"/>
</dbReference>
<feature type="repeat" description="WD" evidence="4">
    <location>
        <begin position="228"/>
        <end position="269"/>
    </location>
</feature>
<feature type="repeat" description="WD" evidence="4">
    <location>
        <begin position="555"/>
        <end position="588"/>
    </location>
</feature>
<evidence type="ECO:0000256" key="4">
    <source>
        <dbReference type="PROSITE-ProRule" id="PRU00221"/>
    </source>
</evidence>
<dbReference type="PROSITE" id="PS50294">
    <property type="entry name" value="WD_REPEATS_REGION"/>
    <property type="match status" value="4"/>
</dbReference>
<dbReference type="InterPro" id="IPR019775">
    <property type="entry name" value="WD40_repeat_CS"/>
</dbReference>
<accession>S9VMN1</accession>
<evidence type="ECO:0000256" key="3">
    <source>
        <dbReference type="ARBA" id="ARBA00022980"/>
    </source>
</evidence>
<evidence type="ECO:0000256" key="2">
    <source>
        <dbReference type="ARBA" id="ARBA00022737"/>
    </source>
</evidence>
<keyword evidence="2" id="KW-0677">Repeat</keyword>
<dbReference type="InterPro" id="IPR015943">
    <property type="entry name" value="WD40/YVTN_repeat-like_dom_sf"/>
</dbReference>
<dbReference type="PROSITE" id="PS50082">
    <property type="entry name" value="WD_REPEATS_2"/>
    <property type="match status" value="5"/>
</dbReference>
<keyword evidence="1 4" id="KW-0853">WD repeat</keyword>
<dbReference type="GO" id="GO:0030864">
    <property type="term" value="C:cortical actin cytoskeleton"/>
    <property type="evidence" value="ECO:0007669"/>
    <property type="project" value="TreeGrafter"/>
</dbReference>
<dbReference type="EMBL" id="ATMH01007154">
    <property type="protein sequence ID" value="EPY24490.1"/>
    <property type="molecule type" value="Genomic_DNA"/>
</dbReference>
<keyword evidence="3" id="KW-0689">Ribosomal protein</keyword>
<dbReference type="PANTHER" id="PTHR19856">
    <property type="entry name" value="WD-REPEATCONTAINING PROTEIN WDR1"/>
    <property type="match status" value="1"/>
</dbReference>
<dbReference type="SMART" id="SM00320">
    <property type="entry name" value="WD40"/>
    <property type="match status" value="9"/>
</dbReference>
<dbReference type="GO" id="GO:0030042">
    <property type="term" value="P:actin filament depolymerization"/>
    <property type="evidence" value="ECO:0007669"/>
    <property type="project" value="TreeGrafter"/>
</dbReference>
<gene>
    <name evidence="5" type="ORF">STCU_07154</name>
</gene>